<dbReference type="EMBL" id="JALHAP010000067">
    <property type="protein sequence ID" value="MCT4700578.1"/>
    <property type="molecule type" value="Genomic_DNA"/>
</dbReference>
<evidence type="ECO:0000256" key="1">
    <source>
        <dbReference type="ARBA" id="ARBA00023015"/>
    </source>
</evidence>
<dbReference type="GO" id="GO:0003700">
    <property type="term" value="F:DNA-binding transcription factor activity"/>
    <property type="evidence" value="ECO:0007669"/>
    <property type="project" value="InterPro"/>
</dbReference>
<dbReference type="Pfam" id="PF00392">
    <property type="entry name" value="GntR"/>
    <property type="match status" value="1"/>
</dbReference>
<organism evidence="5 6">
    <name type="scientific">Dryocola boscaweniae</name>
    <dbReference type="NCBI Taxonomy" id="2925397"/>
    <lineage>
        <taxon>Bacteria</taxon>
        <taxon>Pseudomonadati</taxon>
        <taxon>Pseudomonadota</taxon>
        <taxon>Gammaproteobacteria</taxon>
        <taxon>Enterobacterales</taxon>
        <taxon>Enterobacteriaceae</taxon>
        <taxon>Dryocola</taxon>
    </lineage>
</organism>
<dbReference type="Proteomes" id="UP001150641">
    <property type="component" value="Unassembled WGS sequence"/>
</dbReference>
<dbReference type="InterPro" id="IPR036390">
    <property type="entry name" value="WH_DNA-bd_sf"/>
</dbReference>
<dbReference type="PANTHER" id="PTHR43537:SF44">
    <property type="entry name" value="GNTR FAMILY REGULATORY PROTEIN"/>
    <property type="match status" value="1"/>
</dbReference>
<dbReference type="FunFam" id="1.10.10.10:FF:000251">
    <property type="entry name" value="Transcriptional regulator, GntR family"/>
    <property type="match status" value="1"/>
</dbReference>
<dbReference type="Gene3D" id="1.10.10.10">
    <property type="entry name" value="Winged helix-like DNA-binding domain superfamily/Winged helix DNA-binding domain"/>
    <property type="match status" value="1"/>
</dbReference>
<feature type="domain" description="HTH gntR-type" evidence="4">
    <location>
        <begin position="12"/>
        <end position="80"/>
    </location>
</feature>
<dbReference type="SMART" id="SM00895">
    <property type="entry name" value="FCD"/>
    <property type="match status" value="1"/>
</dbReference>
<dbReference type="InterPro" id="IPR036388">
    <property type="entry name" value="WH-like_DNA-bd_sf"/>
</dbReference>
<dbReference type="Pfam" id="PF07729">
    <property type="entry name" value="FCD"/>
    <property type="match status" value="1"/>
</dbReference>
<comment type="caution">
    <text evidence="5">The sequence shown here is derived from an EMBL/GenBank/DDBJ whole genome shotgun (WGS) entry which is preliminary data.</text>
</comment>
<keyword evidence="6" id="KW-1185">Reference proteome</keyword>
<dbReference type="InterPro" id="IPR011711">
    <property type="entry name" value="GntR_C"/>
</dbReference>
<proteinExistence type="predicted"/>
<dbReference type="AlphaFoldDB" id="A0A9X3AB86"/>
<evidence type="ECO:0000313" key="6">
    <source>
        <dbReference type="Proteomes" id="UP001150641"/>
    </source>
</evidence>
<reference evidence="5" key="1">
    <citation type="submission" date="2022-03" db="EMBL/GenBank/DDBJ databases">
        <title>Proposal of a novel genus Dryocolo and two novel species.</title>
        <authorList>
            <person name="Maddock D.W."/>
            <person name="Brady C.L."/>
            <person name="Denman S."/>
            <person name="Arnold D."/>
        </authorList>
    </citation>
    <scope>NUCLEOTIDE SEQUENCE</scope>
    <source>
        <strain evidence="5">H6W4</strain>
    </source>
</reference>
<dbReference type="CDD" id="cd07377">
    <property type="entry name" value="WHTH_GntR"/>
    <property type="match status" value="1"/>
</dbReference>
<dbReference type="SUPFAM" id="SSF48008">
    <property type="entry name" value="GntR ligand-binding domain-like"/>
    <property type="match status" value="1"/>
</dbReference>
<evidence type="ECO:0000256" key="3">
    <source>
        <dbReference type="ARBA" id="ARBA00023163"/>
    </source>
</evidence>
<dbReference type="SMART" id="SM00345">
    <property type="entry name" value="HTH_GNTR"/>
    <property type="match status" value="1"/>
</dbReference>
<gene>
    <name evidence="5" type="ORF">MUA00_01945</name>
</gene>
<dbReference type="SUPFAM" id="SSF46785">
    <property type="entry name" value="Winged helix' DNA-binding domain"/>
    <property type="match status" value="1"/>
</dbReference>
<dbReference type="RefSeq" id="WP_271121523.1">
    <property type="nucleotide sequence ID" value="NZ_JALHAN010000054.1"/>
</dbReference>
<keyword evidence="1" id="KW-0805">Transcription regulation</keyword>
<sequence length="235" mass="26629">MSLSAQQLAAQKNLSYVLAEKLAQRILKGEYEAGSILPGEIELGEIFGVSRTAVREAVKTLTAKGMVLPRPRIGTRVMPRSHWNFLDKELLTWWMTEENFNEVVEYFLVMRNSLEPQACSLAAINGNSEQKAYLKEMMTEMVKLKTTFDRERWIEVDMAYHEHIYAMSGNPFLCSFANLFRSIYYNYFTAITDNEVIKLDLHQAIVDAITQGDSQAALAAGQALLQDPFVHGQHG</sequence>
<protein>
    <submittedName>
        <fullName evidence="5">FadR family transcriptional regulator</fullName>
    </submittedName>
</protein>
<keyword evidence="2" id="KW-0238">DNA-binding</keyword>
<evidence type="ECO:0000256" key="2">
    <source>
        <dbReference type="ARBA" id="ARBA00023125"/>
    </source>
</evidence>
<dbReference type="InterPro" id="IPR008920">
    <property type="entry name" value="TF_FadR/GntR_C"/>
</dbReference>
<dbReference type="GO" id="GO:0003677">
    <property type="term" value="F:DNA binding"/>
    <property type="evidence" value="ECO:0007669"/>
    <property type="project" value="UniProtKB-KW"/>
</dbReference>
<evidence type="ECO:0000313" key="5">
    <source>
        <dbReference type="EMBL" id="MCT4700578.1"/>
    </source>
</evidence>
<evidence type="ECO:0000259" key="4">
    <source>
        <dbReference type="PROSITE" id="PS50949"/>
    </source>
</evidence>
<dbReference type="PRINTS" id="PR00035">
    <property type="entry name" value="HTHGNTR"/>
</dbReference>
<accession>A0A9X3AB86</accession>
<dbReference type="InterPro" id="IPR000524">
    <property type="entry name" value="Tscrpt_reg_HTH_GntR"/>
</dbReference>
<dbReference type="PANTHER" id="PTHR43537">
    <property type="entry name" value="TRANSCRIPTIONAL REGULATOR, GNTR FAMILY"/>
    <property type="match status" value="1"/>
</dbReference>
<keyword evidence="3" id="KW-0804">Transcription</keyword>
<dbReference type="Gene3D" id="1.20.120.530">
    <property type="entry name" value="GntR ligand-binding domain-like"/>
    <property type="match status" value="1"/>
</dbReference>
<dbReference type="PROSITE" id="PS50949">
    <property type="entry name" value="HTH_GNTR"/>
    <property type="match status" value="1"/>
</dbReference>
<name>A0A9X3AB86_9ENTR</name>